<dbReference type="EMBL" id="JAUOZS010000001">
    <property type="protein sequence ID" value="MDT8903702.1"/>
    <property type="molecule type" value="Genomic_DNA"/>
</dbReference>
<name>A0ABU3P3T4_9FIRM</name>
<gene>
    <name evidence="16" type="primary">cphA</name>
    <name evidence="16" type="ORF">Q4T40_20940</name>
</gene>
<dbReference type="PROSITE" id="PS50975">
    <property type="entry name" value="ATP_GRASP"/>
    <property type="match status" value="1"/>
</dbReference>
<evidence type="ECO:0000256" key="10">
    <source>
        <dbReference type="ARBA" id="ARBA00022840"/>
    </source>
</evidence>
<comment type="similarity">
    <text evidence="3">In the C-terminal section; belongs to the MurCDEF family.</text>
</comment>
<evidence type="ECO:0000256" key="7">
    <source>
        <dbReference type="ARBA" id="ARBA00022036"/>
    </source>
</evidence>
<dbReference type="SUPFAM" id="SSF53244">
    <property type="entry name" value="MurD-like peptide ligases, peptide-binding domain"/>
    <property type="match status" value="1"/>
</dbReference>
<evidence type="ECO:0000256" key="14">
    <source>
        <dbReference type="PROSITE-ProRule" id="PRU00409"/>
    </source>
</evidence>
<comment type="pathway">
    <text evidence="2">Cell wall biogenesis; peptidoglycan biosynthesis.</text>
</comment>
<dbReference type="InterPro" id="IPR011761">
    <property type="entry name" value="ATP-grasp"/>
</dbReference>
<keyword evidence="8 16" id="KW-0436">Ligase</keyword>
<sequence>MQILSVHMMPGANIYSHRSVLRVRLELGEDEDVPTNELGDFSSRLLAVLPGLAEHACSRGYPGGFAERLTEGTYLPHVFEHVVIELQCLAGYEVSFGKARETDRAGRYDVVVGYRVASAAEQAVKEAGVLMAALLAGGGYDAAAAVGRVHDAGEAGSLGPSTAAIAEAAGRRGIPITRVASEDLLILGYGCRQQRVWATVTGRTGALAVDLACDKSLTKHVLAGGGVPVPEGLVVDSAAEAVRAAGLLGRPVAVKPAGGNQGKGVTLNVTSPSEVERAFTIAAAFDSRVLVEEFIPGRQYRLCIVGGKMAAAAERIPAYVTGDGVHTVSELVELVNRDPLRGEGHERPLTRIKIDPVAITVLARQELTSQTVPEAGRVVYIRENANLSTGGTAVDVTDAVHPDNVLLAERAAMLLGLDVAGVDLVAEDIGRPITDGHGVVIEVNAAPGIRMHHYPSAGKPRDVAARVVDHLFPRGDGRIPVIVVTGTNGKTTVSRMIGHIWQHAGYCAGMTTTDGIYIGNRRVMGGDATGPVSARTVLTDPAVEVAVLETARGGIQRSGLGFDACDVAVITNISEDHFGQDGIEDIDDLVFIKSLVAEVVRPGGHILLNADDPYVTAVRGRAKGEVVYFSTEPDNLLVRRHLSVGGKAFFVQDGVIYAACGRLGRPVVRVEDVPVTLAGIALHNVQNAVIAAAACYCMKVPVSYIQEGLSSFEHNPGRLNMVTFGDFRVCVDYGHNPAGYQALLNTVKRLGARRLVGVIAAPGDRRDDVIMNVGRVAGYGFDYLFIKEDADLRGRRPGETAELLRRGALEAGISAERVATIYAEDEAVLAALSAALPGDLIVVFYEKYDKVTAVIESFREKRVERPAAYSVGYAPGLVVSANSL</sequence>
<evidence type="ECO:0000256" key="1">
    <source>
        <dbReference type="ARBA" id="ARBA00003184"/>
    </source>
</evidence>
<feature type="domain" description="ATP-grasp" evidence="15">
    <location>
        <begin position="219"/>
        <end position="472"/>
    </location>
</feature>
<keyword evidence="10 14" id="KW-0067">ATP-binding</keyword>
<evidence type="ECO:0000256" key="6">
    <source>
        <dbReference type="ARBA" id="ARBA00013005"/>
    </source>
</evidence>
<comment type="catalytic activity">
    <reaction evidence="13">
        <text>[L-4-(L-arginin-2-N-yl)aspartate](n) + L-aspartate + ATP = [L-4-(L-arginin-2-N-yl)aspartate](n)-L-aspartate + ADP + phosphate + H(+)</text>
        <dbReference type="Rhea" id="RHEA:13277"/>
        <dbReference type="Rhea" id="RHEA-COMP:13728"/>
        <dbReference type="Rhea" id="RHEA-COMP:13733"/>
        <dbReference type="ChEBI" id="CHEBI:15378"/>
        <dbReference type="ChEBI" id="CHEBI:29991"/>
        <dbReference type="ChEBI" id="CHEBI:30616"/>
        <dbReference type="ChEBI" id="CHEBI:43474"/>
        <dbReference type="ChEBI" id="CHEBI:137986"/>
        <dbReference type="ChEBI" id="CHEBI:137990"/>
        <dbReference type="ChEBI" id="CHEBI:456216"/>
        <dbReference type="EC" id="6.3.2.29"/>
    </reaction>
</comment>
<dbReference type="InterPro" id="IPR044019">
    <property type="entry name" value="Cyanophycin_syn_N"/>
</dbReference>
<dbReference type="Pfam" id="PF02875">
    <property type="entry name" value="Mur_ligase_C"/>
    <property type="match status" value="1"/>
</dbReference>
<evidence type="ECO:0000259" key="15">
    <source>
        <dbReference type="PROSITE" id="PS50975"/>
    </source>
</evidence>
<dbReference type="InterPro" id="IPR004101">
    <property type="entry name" value="Mur_ligase_C"/>
</dbReference>
<keyword evidence="9 14" id="KW-0547">Nucleotide-binding</keyword>
<evidence type="ECO:0000313" key="16">
    <source>
        <dbReference type="EMBL" id="MDT8903702.1"/>
    </source>
</evidence>
<dbReference type="InterPro" id="IPR011810">
    <property type="entry name" value="Cya_phycin_syn"/>
</dbReference>
<reference evidence="16 17" key="1">
    <citation type="submission" date="2023-07" db="EMBL/GenBank/DDBJ databases">
        <title>The novel representative of Negativicutes class, Anaeroselena agilis gen. nov. sp. nov.</title>
        <authorList>
            <person name="Prokofeva M.I."/>
            <person name="Elcheninov A.G."/>
            <person name="Klyukina A."/>
            <person name="Kublanov I.V."/>
            <person name="Frolov E.N."/>
            <person name="Podosokorskaya O.A."/>
        </authorList>
    </citation>
    <scope>NUCLEOTIDE SEQUENCE [LARGE SCALE GENOMIC DNA]</scope>
    <source>
        <strain evidence="16 17">4137-cl</strain>
    </source>
</reference>
<evidence type="ECO:0000256" key="13">
    <source>
        <dbReference type="ARBA" id="ARBA00048425"/>
    </source>
</evidence>
<evidence type="ECO:0000256" key="3">
    <source>
        <dbReference type="ARBA" id="ARBA00009060"/>
    </source>
</evidence>
<evidence type="ECO:0000256" key="8">
    <source>
        <dbReference type="ARBA" id="ARBA00022598"/>
    </source>
</evidence>
<dbReference type="PANTHER" id="PTHR23135:SF18">
    <property type="entry name" value="CYANOPHYCIN SYNTHETASE"/>
    <property type="match status" value="1"/>
</dbReference>
<dbReference type="Pfam" id="PF07478">
    <property type="entry name" value="Dala_Dala_lig_C"/>
    <property type="match status" value="1"/>
</dbReference>
<dbReference type="NCBIfam" id="TIGR02068">
    <property type="entry name" value="cya_phycin_syn"/>
    <property type="match status" value="1"/>
</dbReference>
<dbReference type="InterPro" id="IPR013221">
    <property type="entry name" value="Mur_ligase_cen"/>
</dbReference>
<evidence type="ECO:0000256" key="4">
    <source>
        <dbReference type="ARBA" id="ARBA00011738"/>
    </source>
</evidence>
<comment type="subunit">
    <text evidence="4">Homodimer.</text>
</comment>
<evidence type="ECO:0000256" key="11">
    <source>
        <dbReference type="ARBA" id="ARBA00031353"/>
    </source>
</evidence>
<evidence type="ECO:0000256" key="2">
    <source>
        <dbReference type="ARBA" id="ARBA00004752"/>
    </source>
</evidence>
<evidence type="ECO:0000256" key="12">
    <source>
        <dbReference type="ARBA" id="ARBA00048094"/>
    </source>
</evidence>
<dbReference type="Pfam" id="PF08245">
    <property type="entry name" value="Mur_ligase_M"/>
    <property type="match status" value="1"/>
</dbReference>
<evidence type="ECO:0000313" key="17">
    <source>
        <dbReference type="Proteomes" id="UP001254848"/>
    </source>
</evidence>
<dbReference type="InterPro" id="IPR011095">
    <property type="entry name" value="Dala_Dala_lig_C"/>
</dbReference>
<dbReference type="SUPFAM" id="SSF56059">
    <property type="entry name" value="Glutathione synthetase ATP-binding domain-like"/>
    <property type="match status" value="1"/>
</dbReference>
<dbReference type="InterPro" id="IPR036565">
    <property type="entry name" value="Mur-like_cat_sf"/>
</dbReference>
<comment type="catalytic activity">
    <reaction evidence="12">
        <text>[L-4-(L-arginin-2-N-yl)aspartate](n)-L-aspartate + L-arginine + ATP = [L-4-(L-arginin-2-N-yl)aspartate](n+1) + ADP + phosphate + H(+)</text>
        <dbReference type="Rhea" id="RHEA:23888"/>
        <dbReference type="Rhea" id="RHEA-COMP:13732"/>
        <dbReference type="Rhea" id="RHEA-COMP:13733"/>
        <dbReference type="ChEBI" id="CHEBI:15378"/>
        <dbReference type="ChEBI" id="CHEBI:30616"/>
        <dbReference type="ChEBI" id="CHEBI:32682"/>
        <dbReference type="ChEBI" id="CHEBI:43474"/>
        <dbReference type="ChEBI" id="CHEBI:137986"/>
        <dbReference type="ChEBI" id="CHEBI:137990"/>
        <dbReference type="ChEBI" id="CHEBI:456216"/>
        <dbReference type="EC" id="6.3.2.30"/>
    </reaction>
</comment>
<keyword evidence="17" id="KW-1185">Reference proteome</keyword>
<dbReference type="Gene3D" id="3.30.470.20">
    <property type="entry name" value="ATP-grasp fold, B domain"/>
    <property type="match status" value="2"/>
</dbReference>
<dbReference type="Gene3D" id="3.40.1190.10">
    <property type="entry name" value="Mur-like, catalytic domain"/>
    <property type="match status" value="1"/>
</dbReference>
<evidence type="ECO:0000256" key="5">
    <source>
        <dbReference type="ARBA" id="ARBA00012968"/>
    </source>
</evidence>
<evidence type="ECO:0000256" key="9">
    <source>
        <dbReference type="ARBA" id="ARBA00022741"/>
    </source>
</evidence>
<dbReference type="Pfam" id="PF18921">
    <property type="entry name" value="Cyanophycin_syn"/>
    <property type="match status" value="1"/>
</dbReference>
<comment type="caution">
    <text evidence="16">The sequence shown here is derived from an EMBL/GenBank/DDBJ whole genome shotgun (WGS) entry which is preliminary data.</text>
</comment>
<dbReference type="NCBIfam" id="NF010623">
    <property type="entry name" value="PRK14016.1"/>
    <property type="match status" value="1"/>
</dbReference>
<dbReference type="InterPro" id="IPR036615">
    <property type="entry name" value="Mur_ligase_C_dom_sf"/>
</dbReference>
<dbReference type="EC" id="6.3.2.29" evidence="6"/>
<dbReference type="GO" id="GO:0071161">
    <property type="term" value="F:cyanophycin synthetase activity (L-arginine-adding)"/>
    <property type="evidence" value="ECO:0007669"/>
    <property type="project" value="UniProtKB-EC"/>
</dbReference>
<dbReference type="RefSeq" id="WP_413782150.1">
    <property type="nucleotide sequence ID" value="NZ_JAUOZS010000001.1"/>
</dbReference>
<dbReference type="PANTHER" id="PTHR23135">
    <property type="entry name" value="MUR LIGASE FAMILY MEMBER"/>
    <property type="match status" value="1"/>
</dbReference>
<accession>A0ABU3P3T4</accession>
<proteinExistence type="inferred from homology"/>
<dbReference type="GO" id="GO:0071160">
    <property type="term" value="F:cyanophycin synthetase activity (L-aspartate-adding)"/>
    <property type="evidence" value="ECO:0007669"/>
    <property type="project" value="UniProtKB-EC"/>
</dbReference>
<dbReference type="Gene3D" id="3.90.190.20">
    <property type="entry name" value="Mur ligase, C-terminal domain"/>
    <property type="match status" value="1"/>
</dbReference>
<comment type="function">
    <text evidence="1">Catalyzes the ATP-dependent polymerization of arginine and aspartate to multi-L-arginyl-poly-L-aspartic acid (cyanophycin; a water-insoluble reserve polymer).</text>
</comment>
<dbReference type="EC" id="6.3.2.30" evidence="5"/>
<organism evidence="16 17">
    <name type="scientific">Anaeroselena agilis</name>
    <dbReference type="NCBI Taxonomy" id="3063788"/>
    <lineage>
        <taxon>Bacteria</taxon>
        <taxon>Bacillati</taxon>
        <taxon>Bacillota</taxon>
        <taxon>Negativicutes</taxon>
        <taxon>Acetonemataceae</taxon>
        <taxon>Anaeroselena</taxon>
    </lineage>
</organism>
<protein>
    <recommendedName>
        <fullName evidence="7">Cyanophycin synthetase</fullName>
        <ecNumber evidence="6">6.3.2.29</ecNumber>
        <ecNumber evidence="5">6.3.2.30</ecNumber>
    </recommendedName>
    <alternativeName>
        <fullName evidence="11">Cyanophycin synthase</fullName>
    </alternativeName>
</protein>
<dbReference type="SUPFAM" id="SSF53623">
    <property type="entry name" value="MurD-like peptide ligases, catalytic domain"/>
    <property type="match status" value="1"/>
</dbReference>
<dbReference type="Proteomes" id="UP001254848">
    <property type="component" value="Unassembled WGS sequence"/>
</dbReference>